<reference evidence="5" key="1">
    <citation type="submission" date="2025-08" db="UniProtKB">
        <authorList>
            <consortium name="RefSeq"/>
        </authorList>
    </citation>
    <scope>IDENTIFICATION</scope>
</reference>
<dbReference type="SMART" id="SM00364">
    <property type="entry name" value="LRR_BAC"/>
    <property type="match status" value="3"/>
</dbReference>
<gene>
    <name evidence="5" type="primary">LOC108037691</name>
</gene>
<keyword evidence="4" id="KW-0812">Transmembrane</keyword>
<dbReference type="InterPro" id="IPR001611">
    <property type="entry name" value="Leu-rich_rpt"/>
</dbReference>
<feature type="region of interest" description="Disordered" evidence="3">
    <location>
        <begin position="1044"/>
        <end position="1090"/>
    </location>
</feature>
<dbReference type="PANTHER" id="PTHR24366:SF96">
    <property type="entry name" value="LEUCINE RICH REPEAT CONTAINING 53"/>
    <property type="match status" value="1"/>
</dbReference>
<dbReference type="InterPro" id="IPR003591">
    <property type="entry name" value="Leu-rich_rpt_typical-subtyp"/>
</dbReference>
<dbReference type="AlphaFoldDB" id="A0A6P4E0A2"/>
<organism evidence="5">
    <name type="scientific">Drosophila rhopaloa</name>
    <name type="common">Fruit fly</name>
    <dbReference type="NCBI Taxonomy" id="1041015"/>
    <lineage>
        <taxon>Eukaryota</taxon>
        <taxon>Metazoa</taxon>
        <taxon>Ecdysozoa</taxon>
        <taxon>Arthropoda</taxon>
        <taxon>Hexapoda</taxon>
        <taxon>Insecta</taxon>
        <taxon>Pterygota</taxon>
        <taxon>Neoptera</taxon>
        <taxon>Endopterygota</taxon>
        <taxon>Diptera</taxon>
        <taxon>Brachycera</taxon>
        <taxon>Muscomorpha</taxon>
        <taxon>Ephydroidea</taxon>
        <taxon>Drosophilidae</taxon>
        <taxon>Drosophila</taxon>
        <taxon>Sophophora</taxon>
    </lineage>
</organism>
<keyword evidence="4" id="KW-1133">Transmembrane helix</keyword>
<dbReference type="SUPFAM" id="SSF52058">
    <property type="entry name" value="L domain-like"/>
    <property type="match status" value="1"/>
</dbReference>
<evidence type="ECO:0000256" key="2">
    <source>
        <dbReference type="ARBA" id="ARBA00022737"/>
    </source>
</evidence>
<keyword evidence="2" id="KW-0677">Repeat</keyword>
<keyword evidence="4" id="KW-0472">Membrane</keyword>
<feature type="region of interest" description="Disordered" evidence="3">
    <location>
        <begin position="820"/>
        <end position="856"/>
    </location>
</feature>
<evidence type="ECO:0000313" key="5">
    <source>
        <dbReference type="RefSeq" id="XP_016969809.1"/>
    </source>
</evidence>
<dbReference type="OrthoDB" id="28057at2759"/>
<feature type="compositionally biased region" description="Polar residues" evidence="3">
    <location>
        <begin position="879"/>
        <end position="894"/>
    </location>
</feature>
<feature type="compositionally biased region" description="Polar residues" evidence="3">
    <location>
        <begin position="687"/>
        <end position="705"/>
    </location>
</feature>
<feature type="compositionally biased region" description="Basic and acidic residues" evidence="3">
    <location>
        <begin position="822"/>
        <end position="836"/>
    </location>
</feature>
<evidence type="ECO:0000256" key="4">
    <source>
        <dbReference type="SAM" id="Phobius"/>
    </source>
</evidence>
<evidence type="ECO:0000256" key="1">
    <source>
        <dbReference type="ARBA" id="ARBA00022614"/>
    </source>
</evidence>
<feature type="region of interest" description="Disordered" evidence="3">
    <location>
        <begin position="578"/>
        <end position="627"/>
    </location>
</feature>
<protein>
    <submittedName>
        <fullName evidence="5">Uncharacterized protein LOC108037691</fullName>
    </submittedName>
</protein>
<dbReference type="PRINTS" id="PR00019">
    <property type="entry name" value="LEURICHRPT"/>
</dbReference>
<feature type="transmembrane region" description="Helical" evidence="4">
    <location>
        <begin position="939"/>
        <end position="960"/>
    </location>
</feature>
<feature type="region of interest" description="Disordered" evidence="3">
    <location>
        <begin position="1000"/>
        <end position="1023"/>
    </location>
</feature>
<sequence length="1147" mass="124485">MVKIVSERCDLGLALFLAWTWLTRLVVAAQLAEVPNPSRLAAEREEQQLSLQDVGGLSYQSIHRMLRDENEPASFRGELRYQQKRHKRELELNAPANKLNLTHRDLRTFNSSGGQWKGDFQVITAMDLSSNQLSSLSLDHFNQLRQLDVGNNSLALIPLSLADTNHSLPLVTLDLSCNRFRQISTSFFAQRLPQLKNLNLAHNQLLNISRESFYSLLELQTLILSHNNISDIDYETFLALPNLQHLDLSYNRLSGSAIRALQGIPDLVSLSIAYNPEVGVAMQEFVASWSLKELDASGTGLCQVPAALAQSVRTLKLSDNWLKAINCGDMDSYPLLQYLDLSQSRIAQVEDDALGRLELLESLFLDHNLLVRVPSSLPPSLEHLFLQHNQIMELPPQAFVGLVNLQTLDLSGNRLIFLPAFSLPKLLTLNLQSSGVESVSQSIVHTLPQLRDLLLEDNPIKCSDLLAIAEWASPCRSVDVGQSNGRTASGQVDLKTEYLQFHDFYENFSSRECGARKPENDTKPPSCSLTSAMATLVATPKTMSKVKKSKGADLAATSAEAAASAKISAAHPAEAQTAAAGTTTVATSAEISASPPGTPAVPTATPAEPTATPTSPAAAMQSAGNSVAQLTTKTLRPTETTSLEQLQQRQQMPGMPAKTTAMPAKNLPSLAQTKATTEVPILATPAATTPINSNKPTTGPANISGTTKTAATSAAEIAEAPTAAIEVPQTILGGKKSDKMPEDKTQETLLKYPKSDTSGQVATPPHKHATLQLHVKDRHLIGTPLLMHKGDVLLVDAEQLLLPGTATVADAEVLDASQHQLAEQEKHQSAADKRQAEAINGDAKTPPKSHKKKPSLSIKKMTYSTKHAVKTAVEELAATSKTPQHQHSSVNTPKEATPEELSTFAQLKAYVELKSESKPEHLMDQREENLRNLSGNHPGVMLLVACVLFIVLLAGLAHVYRCELPWQRSNRSGQLRPHHQRHLNETDDVHSFLHYQGSVSSAGDPARLQKWHHSTRREAPYSSPLHNLQARELQQQRCQQFYSSSLADKSSSTTSSSSGSSRSSLHSPSRDDSYYIEMAPSSPPATLPSLPMELLGSRSNGAIGCRADRVAATDLGGTTAAEPSSAASIKSVSSRLMAPSSRRLGIW</sequence>
<feature type="compositionally biased region" description="Low complexity" evidence="3">
    <location>
        <begin position="578"/>
        <end position="619"/>
    </location>
</feature>
<dbReference type="PANTHER" id="PTHR24366">
    <property type="entry name" value="IG(IMMUNOGLOBULIN) AND LRR(LEUCINE RICH REPEAT) DOMAINS"/>
    <property type="match status" value="1"/>
</dbReference>
<dbReference type="Gene3D" id="3.80.10.10">
    <property type="entry name" value="Ribonuclease Inhibitor"/>
    <property type="match status" value="4"/>
</dbReference>
<dbReference type="InterPro" id="IPR032675">
    <property type="entry name" value="LRR_dom_sf"/>
</dbReference>
<accession>A0A6P4E0A2</accession>
<dbReference type="FunFam" id="3.80.10.10:FF:001361">
    <property type="entry name" value="2mit, isoform A"/>
    <property type="match status" value="1"/>
</dbReference>
<evidence type="ECO:0000256" key="3">
    <source>
        <dbReference type="SAM" id="MobiDB-lite"/>
    </source>
</evidence>
<feature type="compositionally biased region" description="Low complexity" evidence="3">
    <location>
        <begin position="1044"/>
        <end position="1067"/>
    </location>
</feature>
<dbReference type="RefSeq" id="XP_016969809.1">
    <property type="nucleotide sequence ID" value="XM_017114320.1"/>
</dbReference>
<keyword evidence="1" id="KW-0433">Leucine-rich repeat</keyword>
<dbReference type="PROSITE" id="PS51450">
    <property type="entry name" value="LRR"/>
    <property type="match status" value="4"/>
</dbReference>
<name>A0A6P4E0A2_DRORH</name>
<feature type="region of interest" description="Disordered" evidence="3">
    <location>
        <begin position="687"/>
        <end position="706"/>
    </location>
</feature>
<dbReference type="Pfam" id="PF13855">
    <property type="entry name" value="LRR_8"/>
    <property type="match status" value="3"/>
</dbReference>
<proteinExistence type="predicted"/>
<dbReference type="SMART" id="SM00369">
    <property type="entry name" value="LRR_TYP"/>
    <property type="match status" value="9"/>
</dbReference>
<feature type="region of interest" description="Disordered" evidence="3">
    <location>
        <begin position="877"/>
        <end position="899"/>
    </location>
</feature>